<feature type="region of interest" description="Disordered" evidence="1">
    <location>
        <begin position="1"/>
        <end position="131"/>
    </location>
</feature>
<gene>
    <name evidence="2" type="ORF">BGW38_001754</name>
</gene>
<feature type="non-terminal residue" evidence="2">
    <location>
        <position position="318"/>
    </location>
</feature>
<accession>A0A9P6FSZ6</accession>
<feature type="compositionally biased region" description="Gly residues" evidence="1">
    <location>
        <begin position="166"/>
        <end position="183"/>
    </location>
</feature>
<sequence length="318" mass="34729">MTQHQAYYSQTPYPVRYAPPQSLVGQPPQQAQPQQLTHHPLTEAEGEPFEMNYHDRQEALPPPPPSIQHGTLRGFDGKEAGPSRPLTISRPGFGYLPTQRHWSQFPGRTFGSSRVRVDPEEPVEPPAMALPPSEPIALYDLLPRRTGNSLESMMLDLESEDEDMEGPGGGGGEGAMCGGIHGGGGDEGGMGWGCVGIGEESVEVTLNIDVPKTSRHARNRPYKTVLDVHPTWHVVFIERVLEHRTQVSVQVQFSPNPSAIPVAVLPAVGVGGGEGVVVDHRALVKRLKSIQVLSYERQQVEQTQRIRGENLLFKGGIT</sequence>
<evidence type="ECO:0000313" key="3">
    <source>
        <dbReference type="Proteomes" id="UP000780801"/>
    </source>
</evidence>
<dbReference type="Proteomes" id="UP000780801">
    <property type="component" value="Unassembled WGS sequence"/>
</dbReference>
<feature type="compositionally biased region" description="Polar residues" evidence="1">
    <location>
        <begin position="1"/>
        <end position="12"/>
    </location>
</feature>
<dbReference type="OrthoDB" id="2419478at2759"/>
<feature type="region of interest" description="Disordered" evidence="1">
    <location>
        <begin position="160"/>
        <end position="183"/>
    </location>
</feature>
<keyword evidence="3" id="KW-1185">Reference proteome</keyword>
<dbReference type="AlphaFoldDB" id="A0A9P6FSZ6"/>
<reference evidence="2" key="1">
    <citation type="journal article" date="2020" name="Fungal Divers.">
        <title>Resolving the Mortierellaceae phylogeny through synthesis of multi-gene phylogenetics and phylogenomics.</title>
        <authorList>
            <person name="Vandepol N."/>
            <person name="Liber J."/>
            <person name="Desiro A."/>
            <person name="Na H."/>
            <person name="Kennedy M."/>
            <person name="Barry K."/>
            <person name="Grigoriev I.V."/>
            <person name="Miller A.N."/>
            <person name="O'Donnell K."/>
            <person name="Stajich J.E."/>
            <person name="Bonito G."/>
        </authorList>
    </citation>
    <scope>NUCLEOTIDE SEQUENCE</scope>
    <source>
        <strain evidence="2">KOD1015</strain>
    </source>
</reference>
<evidence type="ECO:0000313" key="2">
    <source>
        <dbReference type="EMBL" id="KAF9581283.1"/>
    </source>
</evidence>
<dbReference type="EMBL" id="JAABOA010001572">
    <property type="protein sequence ID" value="KAF9581283.1"/>
    <property type="molecule type" value="Genomic_DNA"/>
</dbReference>
<comment type="caution">
    <text evidence="2">The sequence shown here is derived from an EMBL/GenBank/DDBJ whole genome shotgun (WGS) entry which is preliminary data.</text>
</comment>
<name>A0A9P6FSZ6_9FUNG</name>
<organism evidence="2 3">
    <name type="scientific">Lunasporangiospora selenospora</name>
    <dbReference type="NCBI Taxonomy" id="979761"/>
    <lineage>
        <taxon>Eukaryota</taxon>
        <taxon>Fungi</taxon>
        <taxon>Fungi incertae sedis</taxon>
        <taxon>Mucoromycota</taxon>
        <taxon>Mortierellomycotina</taxon>
        <taxon>Mortierellomycetes</taxon>
        <taxon>Mortierellales</taxon>
        <taxon>Mortierellaceae</taxon>
        <taxon>Lunasporangiospora</taxon>
    </lineage>
</organism>
<proteinExistence type="predicted"/>
<feature type="compositionally biased region" description="Low complexity" evidence="1">
    <location>
        <begin position="26"/>
        <end position="35"/>
    </location>
</feature>
<protein>
    <submittedName>
        <fullName evidence="2">Uncharacterized protein</fullName>
    </submittedName>
</protein>
<evidence type="ECO:0000256" key="1">
    <source>
        <dbReference type="SAM" id="MobiDB-lite"/>
    </source>
</evidence>